<reference evidence="1 2" key="1">
    <citation type="submission" date="2018-10" db="EMBL/GenBank/DDBJ databases">
        <title>Improved assembly of the deer mouse Peromyscus maniculatus genome.</title>
        <authorList>
            <person name="Lassance J.-M."/>
            <person name="Hoekstra H.E."/>
        </authorList>
    </citation>
    <scope>NUCLEOTIDE SEQUENCE [LARGE SCALE GENOMIC DNA]</scope>
</reference>
<dbReference type="Pfam" id="PF15073">
    <property type="entry name" value="SPATA48"/>
    <property type="match status" value="1"/>
</dbReference>
<dbReference type="PANTHER" id="PTHR34759">
    <property type="entry name" value="SPERMATOGENESIS-ASSOCIATED PROTEIN 48"/>
    <property type="match status" value="1"/>
</dbReference>
<name>A0A8C8W8N5_PERMB</name>
<evidence type="ECO:0000313" key="1">
    <source>
        <dbReference type="Ensembl" id="ENSPEMP00000037244.1"/>
    </source>
</evidence>
<reference evidence="1" key="2">
    <citation type="submission" date="2025-08" db="UniProtKB">
        <authorList>
            <consortium name="Ensembl"/>
        </authorList>
    </citation>
    <scope>IDENTIFICATION</scope>
</reference>
<dbReference type="AlphaFoldDB" id="A0A8C8W8N5"/>
<proteinExistence type="predicted"/>
<dbReference type="GO" id="GO:0007283">
    <property type="term" value="P:spermatogenesis"/>
    <property type="evidence" value="ECO:0007669"/>
    <property type="project" value="TreeGrafter"/>
</dbReference>
<dbReference type="PANTHER" id="PTHR34759:SF1">
    <property type="entry name" value="SPERMATOGENESIS-ASSOCIATED PROTEIN 48"/>
    <property type="match status" value="1"/>
</dbReference>
<accession>A0A8C8W8N5</accession>
<dbReference type="Ensembl" id="ENSPEMT00000034844.1">
    <property type="protein sequence ID" value="ENSPEMP00000037244.1"/>
    <property type="gene ID" value="ENSPEMG00000031193.1"/>
</dbReference>
<sequence>MRNSMDMEVKNQPGKISVSKRFIFSGAKAIEYPDYPHYHDLLRKMNMPFVKGLEDRHDYGRFEKKCNPAFLKFHPYPPSVLPDCHVHYPYPPPYGQAYPLFPLRDDVPLGDPCSGFLSAGADADLKPGIGRAIPNLVSFSDVKPQNRVPRPDKGFQTTIKRQTILSEELQQSRKWNSRKVSDVSIRAKLGGWTSPLKVTPLPAHENKRSSLGLILSFDEKTTSTDNSESLVQPDKKYNIKDAFYKSSTQKAFETVPWDKLIPPKLDPEETTVERAADLISQCFTLKRYERVPAITQMVGGLWDRFQTRLFSAPVKPINFVSPSSRSKYIPLYTGHVQSTNADDVDNPYGDITSVAKPRHSKLLYTNTSCAANIPGYTGKVHFTATHPTNSNIPSTTPSPDSEMSRILRQQMEIDCFRHQAPMSRMVTTVKPYNPFRIGKKTLEY</sequence>
<reference evidence="1" key="3">
    <citation type="submission" date="2025-09" db="UniProtKB">
        <authorList>
            <consortium name="Ensembl"/>
        </authorList>
    </citation>
    <scope>IDENTIFICATION</scope>
</reference>
<protein>
    <submittedName>
        <fullName evidence="1">Sperm microtubule inner protein 7</fullName>
    </submittedName>
</protein>
<dbReference type="Proteomes" id="UP000694547">
    <property type="component" value="Chromosome 10"/>
</dbReference>
<keyword evidence="2" id="KW-1185">Reference proteome</keyword>
<dbReference type="GeneTree" id="ENSGT00940000162844"/>
<dbReference type="InterPro" id="IPR027867">
    <property type="entry name" value="SPATA48"/>
</dbReference>
<organism evidence="1 2">
    <name type="scientific">Peromyscus maniculatus bairdii</name>
    <name type="common">Prairie deer mouse</name>
    <dbReference type="NCBI Taxonomy" id="230844"/>
    <lineage>
        <taxon>Eukaryota</taxon>
        <taxon>Metazoa</taxon>
        <taxon>Chordata</taxon>
        <taxon>Craniata</taxon>
        <taxon>Vertebrata</taxon>
        <taxon>Euteleostomi</taxon>
        <taxon>Mammalia</taxon>
        <taxon>Eutheria</taxon>
        <taxon>Euarchontoglires</taxon>
        <taxon>Glires</taxon>
        <taxon>Rodentia</taxon>
        <taxon>Myomorpha</taxon>
        <taxon>Muroidea</taxon>
        <taxon>Cricetidae</taxon>
        <taxon>Neotominae</taxon>
        <taxon>Peromyscus</taxon>
    </lineage>
</organism>
<evidence type="ECO:0000313" key="2">
    <source>
        <dbReference type="Proteomes" id="UP000694547"/>
    </source>
</evidence>